<name>A0ACB9HNZ8_9ASTR</name>
<proteinExistence type="predicted"/>
<sequence>MAASEEHIYNLFDSYWFQHHILTNNPISIIEVHQNEDIKQKEKYEIEELTRAMSCGKEVEVKGLLRFWAHSVASTVN</sequence>
<organism evidence="1 2">
    <name type="scientific">Smallanthus sonchifolius</name>
    <dbReference type="NCBI Taxonomy" id="185202"/>
    <lineage>
        <taxon>Eukaryota</taxon>
        <taxon>Viridiplantae</taxon>
        <taxon>Streptophyta</taxon>
        <taxon>Embryophyta</taxon>
        <taxon>Tracheophyta</taxon>
        <taxon>Spermatophyta</taxon>
        <taxon>Magnoliopsida</taxon>
        <taxon>eudicotyledons</taxon>
        <taxon>Gunneridae</taxon>
        <taxon>Pentapetalae</taxon>
        <taxon>asterids</taxon>
        <taxon>campanulids</taxon>
        <taxon>Asterales</taxon>
        <taxon>Asteraceae</taxon>
        <taxon>Asteroideae</taxon>
        <taxon>Heliantheae alliance</taxon>
        <taxon>Millerieae</taxon>
        <taxon>Smallanthus</taxon>
    </lineage>
</organism>
<evidence type="ECO:0000313" key="2">
    <source>
        <dbReference type="Proteomes" id="UP001056120"/>
    </source>
</evidence>
<reference evidence="2" key="1">
    <citation type="journal article" date="2022" name="Mol. Ecol. Resour.">
        <title>The genomes of chicory, endive, great burdock and yacon provide insights into Asteraceae palaeo-polyploidization history and plant inulin production.</title>
        <authorList>
            <person name="Fan W."/>
            <person name="Wang S."/>
            <person name="Wang H."/>
            <person name="Wang A."/>
            <person name="Jiang F."/>
            <person name="Liu H."/>
            <person name="Zhao H."/>
            <person name="Xu D."/>
            <person name="Zhang Y."/>
        </authorList>
    </citation>
    <scope>NUCLEOTIDE SEQUENCE [LARGE SCALE GENOMIC DNA]</scope>
    <source>
        <strain evidence="2">cv. Yunnan</strain>
    </source>
</reference>
<accession>A0ACB9HNZ8</accession>
<dbReference type="Proteomes" id="UP001056120">
    <property type="component" value="Linkage Group LG12"/>
</dbReference>
<comment type="caution">
    <text evidence="1">The sequence shown here is derived from an EMBL/GenBank/DDBJ whole genome shotgun (WGS) entry which is preliminary data.</text>
</comment>
<keyword evidence="2" id="KW-1185">Reference proteome</keyword>
<reference evidence="1 2" key="2">
    <citation type="journal article" date="2022" name="Mol. Ecol. Resour.">
        <title>The genomes of chicory, endive, great burdock and yacon provide insights into Asteraceae paleo-polyploidization history and plant inulin production.</title>
        <authorList>
            <person name="Fan W."/>
            <person name="Wang S."/>
            <person name="Wang H."/>
            <person name="Wang A."/>
            <person name="Jiang F."/>
            <person name="Liu H."/>
            <person name="Zhao H."/>
            <person name="Xu D."/>
            <person name="Zhang Y."/>
        </authorList>
    </citation>
    <scope>NUCLEOTIDE SEQUENCE [LARGE SCALE GENOMIC DNA]</scope>
    <source>
        <strain evidence="2">cv. Yunnan</strain>
        <tissue evidence="1">Leaves</tissue>
    </source>
</reference>
<gene>
    <name evidence="1" type="ORF">L1987_39663</name>
</gene>
<protein>
    <submittedName>
        <fullName evidence="1">Uncharacterized protein</fullName>
    </submittedName>
</protein>
<dbReference type="EMBL" id="CM042029">
    <property type="protein sequence ID" value="KAI3796976.1"/>
    <property type="molecule type" value="Genomic_DNA"/>
</dbReference>
<evidence type="ECO:0000313" key="1">
    <source>
        <dbReference type="EMBL" id="KAI3796976.1"/>
    </source>
</evidence>